<dbReference type="PRINTS" id="PR01491">
    <property type="entry name" value="KVCHANNEL"/>
</dbReference>
<feature type="transmembrane region" description="Helical" evidence="13">
    <location>
        <begin position="611"/>
        <end position="636"/>
    </location>
</feature>
<reference evidence="15 16" key="1">
    <citation type="journal article" date="2018" name="Nat. Ecol. Evol.">
        <title>Genomic signatures of mitonuclear coevolution across populations of Tigriopus californicus.</title>
        <authorList>
            <person name="Barreto F.S."/>
            <person name="Watson E.T."/>
            <person name="Lima T.G."/>
            <person name="Willett C.S."/>
            <person name="Edmands S."/>
            <person name="Li W."/>
            <person name="Burton R.S."/>
        </authorList>
    </citation>
    <scope>NUCLEOTIDE SEQUENCE [LARGE SCALE GENOMIC DNA]</scope>
    <source>
        <strain evidence="15 16">San Diego</strain>
    </source>
</reference>
<dbReference type="Pfam" id="PF02214">
    <property type="entry name" value="BTB_2"/>
    <property type="match status" value="1"/>
</dbReference>
<dbReference type="InterPro" id="IPR005821">
    <property type="entry name" value="Ion_trans_dom"/>
</dbReference>
<dbReference type="SMART" id="SM00225">
    <property type="entry name" value="BTB"/>
    <property type="match status" value="1"/>
</dbReference>
<gene>
    <name evidence="15" type="ORF">TCAL_00249</name>
</gene>
<keyword evidence="6" id="KW-0851">Voltage-gated channel</keyword>
<evidence type="ECO:0000256" key="2">
    <source>
        <dbReference type="ARBA" id="ARBA00022448"/>
    </source>
</evidence>
<protein>
    <recommendedName>
        <fullName evidence="14">BTB domain-containing protein</fullName>
    </recommendedName>
</protein>
<keyword evidence="3" id="KW-0633">Potassium transport</keyword>
<dbReference type="InterPro" id="IPR003131">
    <property type="entry name" value="T1-type_BTB"/>
</dbReference>
<evidence type="ECO:0000256" key="10">
    <source>
        <dbReference type="ARBA" id="ARBA00023136"/>
    </source>
</evidence>
<dbReference type="AlphaFoldDB" id="A0A553P1B3"/>
<dbReference type="SUPFAM" id="SSF81324">
    <property type="entry name" value="Voltage-gated potassium channels"/>
    <property type="match status" value="1"/>
</dbReference>
<keyword evidence="8 13" id="KW-1133">Transmembrane helix</keyword>
<comment type="subcellular location">
    <subcellularLocation>
        <location evidence="1">Membrane</location>
        <topology evidence="1">Multi-pass membrane protein</topology>
    </subcellularLocation>
</comment>
<evidence type="ECO:0000256" key="6">
    <source>
        <dbReference type="ARBA" id="ARBA00022882"/>
    </source>
</evidence>
<dbReference type="FunFam" id="1.10.287.70:FF:000028">
    <property type="entry name" value="potassium voltage-gated channel subfamily D member 3"/>
    <property type="match status" value="1"/>
</dbReference>
<dbReference type="EMBL" id="VCGU01000008">
    <property type="protein sequence ID" value="TRY71484.1"/>
    <property type="molecule type" value="Genomic_DNA"/>
</dbReference>
<keyword evidence="7" id="KW-0630">Potassium</keyword>
<keyword evidence="5" id="KW-0631">Potassium channel</keyword>
<feature type="transmembrane region" description="Helical" evidence="13">
    <location>
        <begin position="407"/>
        <end position="428"/>
    </location>
</feature>
<keyword evidence="4 13" id="KW-0812">Transmembrane</keyword>
<evidence type="ECO:0000256" key="7">
    <source>
        <dbReference type="ARBA" id="ARBA00022958"/>
    </source>
</evidence>
<sequence length="704" mass="80244">MSERDKGHRCQDRGSDVNVAVVSDQSEVLGRANDPSSFMKFTLKKKNTSREHLDNHQCGHVVIASSKGVPDRSDPHHFALSAKENGPKCRRLSTALIGPADDDSDVHLHPQHQFAFRRSLKRRVPLAPLRNLQEEGASHLMQIKDSESANNTLIRRNHTINMSSEESDQKRSSSLVHNETPPSTTTTTTTTTAALPAAESQSKNVGSPTTTSNAKRSMVQEMLEDFPADDDYEFQAKFSQDINMDEIVCLDVGGDRYHIKRGCLTRLPHTRLGRLARCSSLEDAREFCDIPYNSKPPEYFFDRNGDNFASILDIYRTNMFHLSSIGCALVLQKDLEYWGIDELMMEPCCALKYYPEIEICVNEKQGDLKERRREKEQAEEEDFGGSRWGLLRSWLWNTMEYPWTSKLAQVVAFLSLGMVILSTLTFIISTMEEFQAMDEGESEYTSVVVVLDYIDTFVIVFFTFEYLIRFICCPRKWRFFKNPMNLVDMFSIIPFYVSMFLNTLEDIQIIGKAGKIVRLIRVMRILRIFKLVRHFAGLQSLFLTLRQAYKELGLLMLLVAVAILTFSSLVYFAEKEASEDSWTFVESFWWGLMTITTVGYDLNPKTFLGKLLGGFCALSGIFILTLPIPIVVNSFASYYKNRLWRNEVAQKKRERAQAQAVEAKEMQKFYILKAMAMPMTGLDLDAPNEAVALAGLKAAKDLRH</sequence>
<dbReference type="PANTHER" id="PTHR11537:SF254">
    <property type="entry name" value="POTASSIUM VOLTAGE-GATED CHANNEL PROTEIN SHAB"/>
    <property type="match status" value="1"/>
</dbReference>
<evidence type="ECO:0000256" key="12">
    <source>
        <dbReference type="SAM" id="MobiDB-lite"/>
    </source>
</evidence>
<dbReference type="OrthoDB" id="415460at2759"/>
<dbReference type="InterPro" id="IPR011333">
    <property type="entry name" value="SKP1/BTB/POZ_sf"/>
</dbReference>
<evidence type="ECO:0000256" key="13">
    <source>
        <dbReference type="SAM" id="Phobius"/>
    </source>
</evidence>
<dbReference type="GO" id="GO:0005251">
    <property type="term" value="F:delayed rectifier potassium channel activity"/>
    <property type="evidence" value="ECO:0007669"/>
    <property type="project" value="TreeGrafter"/>
</dbReference>
<evidence type="ECO:0000256" key="5">
    <source>
        <dbReference type="ARBA" id="ARBA00022826"/>
    </source>
</evidence>
<feature type="domain" description="BTB" evidence="14">
    <location>
        <begin position="246"/>
        <end position="355"/>
    </location>
</feature>
<proteinExistence type="predicted"/>
<comment type="caution">
    <text evidence="15">The sequence shown here is derived from an EMBL/GenBank/DDBJ whole genome shotgun (WGS) entry which is preliminary data.</text>
</comment>
<evidence type="ECO:0000313" key="16">
    <source>
        <dbReference type="Proteomes" id="UP000318571"/>
    </source>
</evidence>
<dbReference type="InterPro" id="IPR003971">
    <property type="entry name" value="K_chnl_volt-dep_Kv5/Kv9"/>
</dbReference>
<keyword evidence="10 13" id="KW-0472">Membrane</keyword>
<dbReference type="Gene3D" id="3.30.710.10">
    <property type="entry name" value="Potassium Channel Kv1.1, Chain A"/>
    <property type="match status" value="1"/>
</dbReference>
<evidence type="ECO:0000256" key="4">
    <source>
        <dbReference type="ARBA" id="ARBA00022692"/>
    </source>
</evidence>
<keyword evidence="11" id="KW-0407">Ion channel</keyword>
<dbReference type="Pfam" id="PF00520">
    <property type="entry name" value="Ion_trans"/>
    <property type="match status" value="1"/>
</dbReference>
<dbReference type="InterPro" id="IPR000210">
    <property type="entry name" value="BTB/POZ_dom"/>
</dbReference>
<dbReference type="PRINTS" id="PR00169">
    <property type="entry name" value="KCHANNEL"/>
</dbReference>
<evidence type="ECO:0000256" key="9">
    <source>
        <dbReference type="ARBA" id="ARBA00023065"/>
    </source>
</evidence>
<feature type="transmembrane region" description="Helical" evidence="13">
    <location>
        <begin position="552"/>
        <end position="573"/>
    </location>
</feature>
<feature type="transmembrane region" description="Helical" evidence="13">
    <location>
        <begin position="448"/>
        <end position="472"/>
    </location>
</feature>
<evidence type="ECO:0000256" key="11">
    <source>
        <dbReference type="ARBA" id="ARBA00023303"/>
    </source>
</evidence>
<feature type="region of interest" description="Disordered" evidence="12">
    <location>
        <begin position="157"/>
        <end position="215"/>
    </location>
</feature>
<dbReference type="InterPro" id="IPR027359">
    <property type="entry name" value="Volt_channel_dom_sf"/>
</dbReference>
<dbReference type="GO" id="GO:0008076">
    <property type="term" value="C:voltage-gated potassium channel complex"/>
    <property type="evidence" value="ECO:0007669"/>
    <property type="project" value="InterPro"/>
</dbReference>
<dbReference type="SUPFAM" id="SSF54695">
    <property type="entry name" value="POZ domain"/>
    <property type="match status" value="1"/>
</dbReference>
<name>A0A553P1B3_TIGCA</name>
<evidence type="ECO:0000259" key="14">
    <source>
        <dbReference type="SMART" id="SM00225"/>
    </source>
</evidence>
<dbReference type="GO" id="GO:0051260">
    <property type="term" value="P:protein homooligomerization"/>
    <property type="evidence" value="ECO:0007669"/>
    <property type="project" value="InterPro"/>
</dbReference>
<evidence type="ECO:0000313" key="15">
    <source>
        <dbReference type="EMBL" id="TRY71484.1"/>
    </source>
</evidence>
<dbReference type="InterPro" id="IPR028325">
    <property type="entry name" value="VG_K_chnl"/>
</dbReference>
<evidence type="ECO:0000256" key="3">
    <source>
        <dbReference type="ARBA" id="ARBA00022538"/>
    </source>
</evidence>
<dbReference type="GO" id="GO:0001508">
    <property type="term" value="P:action potential"/>
    <property type="evidence" value="ECO:0007669"/>
    <property type="project" value="TreeGrafter"/>
</dbReference>
<feature type="compositionally biased region" description="Polar residues" evidence="12">
    <location>
        <begin position="199"/>
        <end position="215"/>
    </location>
</feature>
<dbReference type="Gene3D" id="1.10.287.70">
    <property type="match status" value="1"/>
</dbReference>
<keyword evidence="9" id="KW-0406">Ion transport</keyword>
<organism evidence="15 16">
    <name type="scientific">Tigriopus californicus</name>
    <name type="common">Marine copepod</name>
    <dbReference type="NCBI Taxonomy" id="6832"/>
    <lineage>
        <taxon>Eukaryota</taxon>
        <taxon>Metazoa</taxon>
        <taxon>Ecdysozoa</taxon>
        <taxon>Arthropoda</taxon>
        <taxon>Crustacea</taxon>
        <taxon>Multicrustacea</taxon>
        <taxon>Hexanauplia</taxon>
        <taxon>Copepoda</taxon>
        <taxon>Harpacticoida</taxon>
        <taxon>Harpacticidae</taxon>
        <taxon>Tigriopus</taxon>
    </lineage>
</organism>
<dbReference type="OMA" id="NHTINMS"/>
<dbReference type="PANTHER" id="PTHR11537">
    <property type="entry name" value="VOLTAGE-GATED POTASSIUM CHANNEL"/>
    <property type="match status" value="1"/>
</dbReference>
<accession>A0A553P1B3</accession>
<keyword evidence="2" id="KW-0813">Transport</keyword>
<dbReference type="PRINTS" id="PR01494">
    <property type="entry name" value="KV9CHANNEL"/>
</dbReference>
<dbReference type="Proteomes" id="UP000318571">
    <property type="component" value="Chromosome 7"/>
</dbReference>
<dbReference type="Gene3D" id="1.20.120.350">
    <property type="entry name" value="Voltage-gated potassium channels. Chain C"/>
    <property type="match status" value="1"/>
</dbReference>
<dbReference type="InterPro" id="IPR003968">
    <property type="entry name" value="K_chnl_volt-dep_Kv"/>
</dbReference>
<dbReference type="STRING" id="6832.A0A553P1B3"/>
<evidence type="ECO:0000256" key="8">
    <source>
        <dbReference type="ARBA" id="ARBA00022989"/>
    </source>
</evidence>
<evidence type="ECO:0000256" key="1">
    <source>
        <dbReference type="ARBA" id="ARBA00004141"/>
    </source>
</evidence>
<keyword evidence="16" id="KW-1185">Reference proteome</keyword>